<feature type="compositionally biased region" description="Polar residues" evidence="1">
    <location>
        <begin position="88"/>
        <end position="100"/>
    </location>
</feature>
<evidence type="ECO:0000313" key="3">
    <source>
        <dbReference type="Proteomes" id="UP000231279"/>
    </source>
</evidence>
<gene>
    <name evidence="2" type="ORF">CDL12_30221</name>
</gene>
<protein>
    <submittedName>
        <fullName evidence="2">Uncharacterized protein</fullName>
    </submittedName>
</protein>
<evidence type="ECO:0000256" key="1">
    <source>
        <dbReference type="SAM" id="MobiDB-lite"/>
    </source>
</evidence>
<accession>A0A2G9FWK6</accession>
<organism evidence="2 3">
    <name type="scientific">Handroanthus impetiginosus</name>
    <dbReference type="NCBI Taxonomy" id="429701"/>
    <lineage>
        <taxon>Eukaryota</taxon>
        <taxon>Viridiplantae</taxon>
        <taxon>Streptophyta</taxon>
        <taxon>Embryophyta</taxon>
        <taxon>Tracheophyta</taxon>
        <taxon>Spermatophyta</taxon>
        <taxon>Magnoliopsida</taxon>
        <taxon>eudicotyledons</taxon>
        <taxon>Gunneridae</taxon>
        <taxon>Pentapetalae</taxon>
        <taxon>asterids</taxon>
        <taxon>lamiids</taxon>
        <taxon>Lamiales</taxon>
        <taxon>Bignoniaceae</taxon>
        <taxon>Crescentiina</taxon>
        <taxon>Tabebuia alliance</taxon>
        <taxon>Handroanthus</taxon>
    </lineage>
</organism>
<feature type="region of interest" description="Disordered" evidence="1">
    <location>
        <begin position="81"/>
        <end position="100"/>
    </location>
</feature>
<dbReference type="Proteomes" id="UP000231279">
    <property type="component" value="Unassembled WGS sequence"/>
</dbReference>
<name>A0A2G9FWK6_9LAMI</name>
<dbReference type="AlphaFoldDB" id="A0A2G9FWK6"/>
<dbReference type="EMBL" id="NKXS01010223">
    <property type="protein sequence ID" value="PIM97311.1"/>
    <property type="molecule type" value="Genomic_DNA"/>
</dbReference>
<keyword evidence="3" id="KW-1185">Reference proteome</keyword>
<reference evidence="3" key="1">
    <citation type="journal article" date="2018" name="Gigascience">
        <title>Genome assembly of the Pink Ipe (Handroanthus impetiginosus, Bignoniaceae), a highly valued, ecologically keystone Neotropical timber forest tree.</title>
        <authorList>
            <person name="Silva-Junior O.B."/>
            <person name="Grattapaglia D."/>
            <person name="Novaes E."/>
            <person name="Collevatti R.G."/>
        </authorList>
    </citation>
    <scope>NUCLEOTIDE SEQUENCE [LARGE SCALE GENOMIC DNA]</scope>
    <source>
        <strain evidence="3">cv. UFG-1</strain>
    </source>
</reference>
<dbReference type="OrthoDB" id="1917248at2759"/>
<sequence length="100" mass="11704">MSIEEVRIREELELDVENDLEEEIKDEIYHLAFKLHRLYQHQKERSLNQQGNARKKSLSEVNINIKMEGGTTIQIKEIKKQDPASARFTPTNVQKVQGKT</sequence>
<dbReference type="STRING" id="429701.A0A2G9FWK6"/>
<evidence type="ECO:0000313" key="2">
    <source>
        <dbReference type="EMBL" id="PIM97311.1"/>
    </source>
</evidence>
<proteinExistence type="predicted"/>
<comment type="caution">
    <text evidence="2">The sequence shown here is derived from an EMBL/GenBank/DDBJ whole genome shotgun (WGS) entry which is preliminary data.</text>
</comment>